<dbReference type="Gene3D" id="3.40.50.300">
    <property type="entry name" value="P-loop containing nucleotide triphosphate hydrolases"/>
    <property type="match status" value="1"/>
</dbReference>
<dbReference type="SMART" id="SM00174">
    <property type="entry name" value="RHO"/>
    <property type="match status" value="1"/>
</dbReference>
<keyword evidence="3" id="KW-0342">GTP-binding</keyword>
<evidence type="ECO:0000313" key="6">
    <source>
        <dbReference type="Proteomes" id="UP001190700"/>
    </source>
</evidence>
<evidence type="ECO:0000256" key="3">
    <source>
        <dbReference type="ARBA" id="ARBA00023134"/>
    </source>
</evidence>
<keyword evidence="2" id="KW-0547">Nucleotide-binding</keyword>
<dbReference type="GO" id="GO:0005525">
    <property type="term" value="F:GTP binding"/>
    <property type="evidence" value="ECO:0007669"/>
    <property type="project" value="UniProtKB-KW"/>
</dbReference>
<organism evidence="5 6">
    <name type="scientific">Cymbomonas tetramitiformis</name>
    <dbReference type="NCBI Taxonomy" id="36881"/>
    <lineage>
        <taxon>Eukaryota</taxon>
        <taxon>Viridiplantae</taxon>
        <taxon>Chlorophyta</taxon>
        <taxon>Pyramimonadophyceae</taxon>
        <taxon>Pyramimonadales</taxon>
        <taxon>Pyramimonadaceae</taxon>
        <taxon>Cymbomonas</taxon>
    </lineage>
</organism>
<proteinExistence type="inferred from homology"/>
<name>A0AAE0FI92_9CHLO</name>
<dbReference type="PANTHER" id="PTHR24072">
    <property type="entry name" value="RHO FAMILY GTPASE"/>
    <property type="match status" value="1"/>
</dbReference>
<dbReference type="AlphaFoldDB" id="A0AAE0FI92"/>
<dbReference type="PROSITE" id="PS51420">
    <property type="entry name" value="RHO"/>
    <property type="match status" value="1"/>
</dbReference>
<dbReference type="EMBL" id="LGRX02017995">
    <property type="protein sequence ID" value="KAK3260215.1"/>
    <property type="molecule type" value="Genomic_DNA"/>
</dbReference>
<protein>
    <submittedName>
        <fullName evidence="5">Uncharacterized protein</fullName>
    </submittedName>
</protein>
<dbReference type="InterPro" id="IPR027417">
    <property type="entry name" value="P-loop_NTPase"/>
</dbReference>
<keyword evidence="6" id="KW-1185">Reference proteome</keyword>
<dbReference type="InterPro" id="IPR003578">
    <property type="entry name" value="Small_GTPase_Rho"/>
</dbReference>
<evidence type="ECO:0000313" key="5">
    <source>
        <dbReference type="EMBL" id="KAK3260215.1"/>
    </source>
</evidence>
<sequence length="426" mass="48137">MSYREKTRVLFALASDFDFDGYIPTVFDNYCETLLYNGKPMSWGLWDTLGQEAYDNLRKLSYPGTDCFLFCFELDNQRSLEDLFLVWDCEIYEEGYGDSAKVLVGANMRTGDDSPRYSRSVTAFQIANVVKTMGFSGYLECRLDNACRATFASCPGMPPNMDRFQAIDSLVEATLEPDLLKLQTRLSDCQNWDAVAPDALPETVISRAPAEHSVEVASRGVSLQWLEEFGNHLGLTFGGERGHWTTTQVVADVIKPLTESLGIRMWDLIPAKCRGEATAFISHAWRAPFWEILSGIRRSGKNNADYVWLDIFAINQHDFRQDLSPENLGGAVKHIGHTIMIALSDAYSLTRSWCMFEVVQTVKNGAKFSCQIGRKALLSGIHVSCENAEAFLQEDKRMIDELMLHEFNTWTLADEFILESIKLCTF</sequence>
<keyword evidence="4" id="KW-0449">Lipoprotein</keyword>
<dbReference type="InterPro" id="IPR001806">
    <property type="entry name" value="Small_GTPase"/>
</dbReference>
<dbReference type="SUPFAM" id="SSF52540">
    <property type="entry name" value="P-loop containing nucleoside triphosphate hydrolases"/>
    <property type="match status" value="1"/>
</dbReference>
<reference evidence="5 6" key="1">
    <citation type="journal article" date="2015" name="Genome Biol. Evol.">
        <title>Comparative Genomics of a Bacterivorous Green Alga Reveals Evolutionary Causalities and Consequences of Phago-Mixotrophic Mode of Nutrition.</title>
        <authorList>
            <person name="Burns J.A."/>
            <person name="Paasch A."/>
            <person name="Narechania A."/>
            <person name="Kim E."/>
        </authorList>
    </citation>
    <scope>NUCLEOTIDE SEQUENCE [LARGE SCALE GENOMIC DNA]</scope>
    <source>
        <strain evidence="5 6">PLY_AMNH</strain>
    </source>
</reference>
<comment type="similarity">
    <text evidence="1">Belongs to the small GTPase superfamily. Rho family.</text>
</comment>
<comment type="caution">
    <text evidence="5">The sequence shown here is derived from an EMBL/GenBank/DDBJ whole genome shotgun (WGS) entry which is preliminary data.</text>
</comment>
<dbReference type="GO" id="GO:0007264">
    <property type="term" value="P:small GTPase-mediated signal transduction"/>
    <property type="evidence" value="ECO:0007669"/>
    <property type="project" value="InterPro"/>
</dbReference>
<accession>A0AAE0FI92</accession>
<dbReference type="GO" id="GO:0003924">
    <property type="term" value="F:GTPase activity"/>
    <property type="evidence" value="ECO:0007669"/>
    <property type="project" value="InterPro"/>
</dbReference>
<evidence type="ECO:0000256" key="1">
    <source>
        <dbReference type="ARBA" id="ARBA00010142"/>
    </source>
</evidence>
<dbReference type="Proteomes" id="UP001190700">
    <property type="component" value="Unassembled WGS sequence"/>
</dbReference>
<dbReference type="Pfam" id="PF00071">
    <property type="entry name" value="Ras"/>
    <property type="match status" value="1"/>
</dbReference>
<gene>
    <name evidence="5" type="ORF">CYMTET_30814</name>
</gene>
<evidence type="ECO:0000256" key="2">
    <source>
        <dbReference type="ARBA" id="ARBA00022741"/>
    </source>
</evidence>
<evidence type="ECO:0000256" key="4">
    <source>
        <dbReference type="ARBA" id="ARBA00023288"/>
    </source>
</evidence>